<dbReference type="SFLD" id="SFLDS00003">
    <property type="entry name" value="Haloacid_Dehalogenase"/>
    <property type="match status" value="1"/>
</dbReference>
<dbReference type="Gene3D" id="1.10.150.520">
    <property type="match status" value="1"/>
</dbReference>
<dbReference type="InterPro" id="IPR036412">
    <property type="entry name" value="HAD-like_sf"/>
</dbReference>
<sequence>MTIYRERPRRLEVLAKPVIIFDLDGTLYRGDAPYWYYAEQVSRFLPPEVGQAYLKRVRNHLTGKQPVEASDNWEAVVRLMEPFGETLDPDQWQEAFMATRRYMLSGQCPLELPFGLKPFLHDLKDQVILAVASNSPDEAAWPLLEQLGLTGLFDVIKTAAGKPEGLVTLVSEITHDDYAPDQIFSIGDHYNNDIVPGIQHGWITGHISPRRIFPGPATYQVTALEELYSPIQTWVQRCKEGTNG</sequence>
<gene>
    <name evidence="1" type="ORF">C7B47_10610</name>
</gene>
<organism evidence="1 2">
    <name type="scientific">Sulfobacillus thermosulfidooxidans</name>
    <dbReference type="NCBI Taxonomy" id="28034"/>
    <lineage>
        <taxon>Bacteria</taxon>
        <taxon>Bacillati</taxon>
        <taxon>Bacillota</taxon>
        <taxon>Clostridia</taxon>
        <taxon>Eubacteriales</taxon>
        <taxon>Clostridiales Family XVII. Incertae Sedis</taxon>
        <taxon>Sulfobacillus</taxon>
    </lineage>
</organism>
<evidence type="ECO:0008006" key="3">
    <source>
        <dbReference type="Google" id="ProtNLM"/>
    </source>
</evidence>
<dbReference type="PANTHER" id="PTHR43434">
    <property type="entry name" value="PHOSPHOGLYCOLATE PHOSPHATASE"/>
    <property type="match status" value="1"/>
</dbReference>
<dbReference type="SUPFAM" id="SSF56784">
    <property type="entry name" value="HAD-like"/>
    <property type="match status" value="1"/>
</dbReference>
<dbReference type="InterPro" id="IPR023214">
    <property type="entry name" value="HAD_sf"/>
</dbReference>
<evidence type="ECO:0000313" key="2">
    <source>
        <dbReference type="Proteomes" id="UP000242705"/>
    </source>
</evidence>
<dbReference type="AlphaFoldDB" id="A0A2T2WW57"/>
<dbReference type="PANTHER" id="PTHR43434:SF1">
    <property type="entry name" value="PHOSPHOGLYCOLATE PHOSPHATASE"/>
    <property type="match status" value="1"/>
</dbReference>
<dbReference type="GO" id="GO:0008967">
    <property type="term" value="F:phosphoglycolate phosphatase activity"/>
    <property type="evidence" value="ECO:0007669"/>
    <property type="project" value="TreeGrafter"/>
</dbReference>
<accession>A0A2T2WW57</accession>
<protein>
    <recommendedName>
        <fullName evidence="3">HAD family hydrolase</fullName>
    </recommendedName>
</protein>
<dbReference type="SFLD" id="SFLDG01129">
    <property type="entry name" value="C1.5:_HAD__Beta-PGM__Phosphata"/>
    <property type="match status" value="1"/>
</dbReference>
<dbReference type="EMBL" id="PXYX01000022">
    <property type="protein sequence ID" value="PSR26479.1"/>
    <property type="molecule type" value="Genomic_DNA"/>
</dbReference>
<dbReference type="Pfam" id="PF00702">
    <property type="entry name" value="Hydrolase"/>
    <property type="match status" value="1"/>
</dbReference>
<evidence type="ECO:0000313" key="1">
    <source>
        <dbReference type="EMBL" id="PSR26479.1"/>
    </source>
</evidence>
<proteinExistence type="predicted"/>
<dbReference type="GO" id="GO:0006281">
    <property type="term" value="P:DNA repair"/>
    <property type="evidence" value="ECO:0007669"/>
    <property type="project" value="TreeGrafter"/>
</dbReference>
<comment type="caution">
    <text evidence="1">The sequence shown here is derived from an EMBL/GenBank/DDBJ whole genome shotgun (WGS) entry which is preliminary data.</text>
</comment>
<name>A0A2T2WW57_SULTH</name>
<dbReference type="Proteomes" id="UP000242705">
    <property type="component" value="Unassembled WGS sequence"/>
</dbReference>
<dbReference type="Gene3D" id="3.40.50.1000">
    <property type="entry name" value="HAD superfamily/HAD-like"/>
    <property type="match status" value="1"/>
</dbReference>
<dbReference type="InterPro" id="IPR050155">
    <property type="entry name" value="HAD-like_hydrolase_sf"/>
</dbReference>
<reference evidence="1 2" key="1">
    <citation type="journal article" date="2014" name="BMC Genomics">
        <title>Comparison of environmental and isolate Sulfobacillus genomes reveals diverse carbon, sulfur, nitrogen, and hydrogen metabolisms.</title>
        <authorList>
            <person name="Justice N.B."/>
            <person name="Norman A."/>
            <person name="Brown C.T."/>
            <person name="Singh A."/>
            <person name="Thomas B.C."/>
            <person name="Banfield J.F."/>
        </authorList>
    </citation>
    <scope>NUCLEOTIDE SEQUENCE [LARGE SCALE GENOMIC DNA]</scope>
    <source>
        <strain evidence="1">AMDSBA5</strain>
    </source>
</reference>